<feature type="compositionally biased region" description="Polar residues" evidence="9">
    <location>
        <begin position="306"/>
        <end position="324"/>
    </location>
</feature>
<evidence type="ECO:0000256" key="2">
    <source>
        <dbReference type="ARBA" id="ARBA00004286"/>
    </source>
</evidence>
<gene>
    <name evidence="10" type="ORF">A4X13_0g7330</name>
</gene>
<keyword evidence="6" id="KW-0949">S-adenosyl-L-methionine</keyword>
<keyword evidence="8" id="KW-0539">Nucleus</keyword>
<feature type="compositionally biased region" description="Low complexity" evidence="9">
    <location>
        <begin position="132"/>
        <end position="178"/>
    </location>
</feature>
<evidence type="ECO:0000256" key="7">
    <source>
        <dbReference type="ARBA" id="ARBA00022853"/>
    </source>
</evidence>
<evidence type="ECO:0000256" key="9">
    <source>
        <dbReference type="SAM" id="MobiDB-lite"/>
    </source>
</evidence>
<reference evidence="10" key="2">
    <citation type="journal article" date="2019" name="IMA Fungus">
        <title>Genome sequencing and comparison of five Tilletia species to identify candidate genes for the detection of regulated species infecting wheat.</title>
        <authorList>
            <person name="Nguyen H.D.T."/>
            <person name="Sultana T."/>
            <person name="Kesanakurti P."/>
            <person name="Hambleton S."/>
        </authorList>
    </citation>
    <scope>NUCLEOTIDE SEQUENCE</scope>
    <source>
        <strain evidence="10">DAOMC 236416</strain>
    </source>
</reference>
<feature type="compositionally biased region" description="Basic and acidic residues" evidence="9">
    <location>
        <begin position="902"/>
        <end position="920"/>
    </location>
</feature>
<comment type="caution">
    <text evidence="10">The sequence shown here is derived from an EMBL/GenBank/DDBJ whole genome shotgun (WGS) entry which is preliminary data.</text>
</comment>
<feature type="compositionally biased region" description="Basic and acidic residues" evidence="9">
    <location>
        <begin position="1017"/>
        <end position="1037"/>
    </location>
</feature>
<sequence length="1599" mass="165710">MHDLSHDDDILSDILVDNLGSNSSSDLFLSTHKMNASYRSHRVHASIVRDLVWEKVIVQHNIASAVDELCTMPIVKKYIADKDSRQLHAFKLHAKRYFEAYHPECGIEFVQSTRYQRATALLKQVAARAGTGATATAGTSSTASTSAIPLTTEPSTSALTSAPTSASAADSSLLPLKPESSAPVDASVPIPVDPPTEPVPEQTVNNPPAEPTKETITNEIVDVIMADAQTTEQTPAPTTKVETPQTNGTAAITAAVSTQLPDANGSASDLNGKTVNQVAPSDAMSTGTSTPTATSAVSKGKRRMTSEGSKSRTTVNHQLASSWSDPFSSLQKADMAVCAIKAYKEGDFIDFLKGGVKDLTREEDETMKREAHDARQHLGPGQIAATAAPARDFSVIRSAQKGCSQLLLGPARFVNHDCNPNVEFYRAGQSITFRCMRPIMPRDEITCYYGPNYFEWENAECLCATCEANGKGAFSVLAGLKLATGAGGSHAGSPDLAVGAEGDMPGYSPGPDGSASSVNSAHGSEASSNGVPMGITGSRRSSARVAMVQATGRSRRMTPGGVPFPSMSLAPTSASRRPSPSAETNGSSASAAEVEGGIGLGVSISSLSPGAEGVLGAGALPIGASGPSNNVKLLRLSCPTCHNRFECLAKWCGSRTECHRCERHRLIYREPWPTRMGHYALERRQMHLERRKSKKDQQERKAGDADGGERAPKKAKVSKKRSEPTPIRLYGEKQSNGKGKEKAVNNGTGISPAASGSVASGSTDSMRLTSDSDSDSDLTELESEDEVGGMGPGPSSNPAGPLPSTSGARDFEREVEDADTTLGGGVGGFRAEAVLSVAGQSSGGGVPDAIQGGSGAPLLEPNPSKIADAAAVLSPDKAGMYADYKSRYGPTGKAARTTLDFQARRREKAEPPRTADDERRRSSRTKKSRKPLTGNRSSARESGAAKAAKEARRKSRAEGGGEDVSSSSSSRESSPAGPPVLGKDANLQNLAGFWGATDSERRVRRPVFSGGVTSLLERQRAESAAKRRAREREEAKAERRRKADRRRKSGGGGGGSGGEKAGAVVKMEKAKEDVKPARARRSESPVKPGHQSLDPVLAVPGKSSRKMSSSVTSSRKSMEVLQPLRSSNRQALKRDRMLAVGTDDADDDEEDEDGGDEDSDEDDDFDDESDITSTDDDLDEEEEEAGGAGKEGEQKEGGEGKARETDDVEMGSSKSVGRPRSNGKRSKRAASSDDGSSDDSDGSGQPGSRRRRQSTSSSQTNSKKKRYVFSRSSSPMPNIPGLATKGPERTSNANLALAWSAGVADGAKRTRKPVQRESIAVRQASGARRSPSMSLSVGPGAGAGARRLSSSSSMQPESPGNLLHPLPSPANPPVPGFRRPASPANPPVLGFRRPASPAVTSLSIVPPVGAGGGAAGSSSSSSGAGAAGPSANRSSGAPRRNLRWGSGKVTHSRPSPLLTGGGLPGRGSTSPVGGPGSSSGGAPRSTTTPASFVGGPTSRPMGGVGAIGVKVDPGARVGSGSPAGSPLSGVVGGRVLGPPPLPPMAAASASATAAAARAAALLPPPYPKPTAGAEASAKREVTAPPTFTPSSGTAPGLPQ</sequence>
<feature type="compositionally biased region" description="Basic and acidic residues" evidence="9">
    <location>
        <begin position="695"/>
        <end position="712"/>
    </location>
</feature>
<feature type="compositionally biased region" description="Acidic residues" evidence="9">
    <location>
        <begin position="1143"/>
        <end position="1185"/>
    </location>
</feature>
<dbReference type="PROSITE" id="PS50280">
    <property type="entry name" value="SET"/>
    <property type="match status" value="1"/>
</dbReference>
<comment type="subcellular location">
    <subcellularLocation>
        <location evidence="2">Chromosome</location>
    </subcellularLocation>
    <subcellularLocation>
        <location evidence="1">Nucleus</location>
    </subcellularLocation>
</comment>
<dbReference type="PANTHER" id="PTHR12977">
    <property type="entry name" value="SUPPRESSOR OF VARIEGATION 4-20-RELATED"/>
    <property type="match status" value="1"/>
</dbReference>
<feature type="compositionally biased region" description="Gly residues" evidence="9">
    <location>
        <begin position="1050"/>
        <end position="1060"/>
    </location>
</feature>
<feature type="compositionally biased region" description="Low complexity" evidence="9">
    <location>
        <begin position="283"/>
        <end position="296"/>
    </location>
</feature>
<dbReference type="Pfam" id="PF00856">
    <property type="entry name" value="SET"/>
    <property type="match status" value="1"/>
</dbReference>
<evidence type="ECO:0000256" key="5">
    <source>
        <dbReference type="ARBA" id="ARBA00022679"/>
    </source>
</evidence>
<dbReference type="GO" id="GO:0005694">
    <property type="term" value="C:chromosome"/>
    <property type="evidence" value="ECO:0007669"/>
    <property type="project" value="UniProtKB-SubCell"/>
</dbReference>
<feature type="region of interest" description="Disordered" evidence="9">
    <location>
        <begin position="882"/>
        <end position="1288"/>
    </location>
</feature>
<feature type="compositionally biased region" description="Low complexity" evidence="9">
    <location>
        <begin position="1416"/>
        <end position="1437"/>
    </location>
</feature>
<dbReference type="InterPro" id="IPR041938">
    <property type="entry name" value="Hist-Lys_N-MTase_N"/>
</dbReference>
<feature type="compositionally biased region" description="Low complexity" evidence="9">
    <location>
        <begin position="1480"/>
        <end position="1489"/>
    </location>
</feature>
<feature type="compositionally biased region" description="Low complexity" evidence="9">
    <location>
        <begin position="1106"/>
        <end position="1115"/>
    </location>
</feature>
<evidence type="ECO:0000256" key="8">
    <source>
        <dbReference type="ARBA" id="ARBA00023242"/>
    </source>
</evidence>
<dbReference type="InterPro" id="IPR001214">
    <property type="entry name" value="SET_dom"/>
</dbReference>
<feature type="region of interest" description="Disordered" evidence="9">
    <location>
        <begin position="1562"/>
        <end position="1599"/>
    </location>
</feature>
<feature type="region of interest" description="Disordered" evidence="9">
    <location>
        <begin position="688"/>
        <end position="827"/>
    </location>
</feature>
<feature type="compositionally biased region" description="Pro residues" evidence="9">
    <location>
        <begin position="1366"/>
        <end position="1375"/>
    </location>
</feature>
<dbReference type="SUPFAM" id="SSF82199">
    <property type="entry name" value="SET domain"/>
    <property type="match status" value="1"/>
</dbReference>
<evidence type="ECO:0000256" key="4">
    <source>
        <dbReference type="ARBA" id="ARBA00022603"/>
    </source>
</evidence>
<dbReference type="InterPro" id="IPR046341">
    <property type="entry name" value="SET_dom_sf"/>
</dbReference>
<reference evidence="10" key="1">
    <citation type="submission" date="2016-04" db="EMBL/GenBank/DDBJ databases">
        <authorList>
            <person name="Nguyen H.D."/>
            <person name="Samba Siva P."/>
            <person name="Cullis J."/>
            <person name="Levesque C.A."/>
            <person name="Hambleton S."/>
        </authorList>
    </citation>
    <scope>NUCLEOTIDE SEQUENCE</scope>
    <source>
        <strain evidence="10">DAOMC 236416</strain>
    </source>
</reference>
<dbReference type="Gene3D" id="2.170.270.10">
    <property type="entry name" value="SET domain"/>
    <property type="match status" value="1"/>
</dbReference>
<feature type="compositionally biased region" description="Low complexity" evidence="9">
    <location>
        <begin position="568"/>
        <end position="582"/>
    </location>
</feature>
<evidence type="ECO:0000256" key="1">
    <source>
        <dbReference type="ARBA" id="ARBA00004123"/>
    </source>
</evidence>
<feature type="compositionally biased region" description="Low complexity" evidence="9">
    <location>
        <begin position="936"/>
        <end position="946"/>
    </location>
</feature>
<accession>A0A177T7I7</accession>
<feature type="compositionally biased region" description="Low complexity" evidence="9">
    <location>
        <begin position="749"/>
        <end position="771"/>
    </location>
</feature>
<organism evidence="10 11">
    <name type="scientific">Tilletia indica</name>
    <dbReference type="NCBI Taxonomy" id="43049"/>
    <lineage>
        <taxon>Eukaryota</taxon>
        <taxon>Fungi</taxon>
        <taxon>Dikarya</taxon>
        <taxon>Basidiomycota</taxon>
        <taxon>Ustilaginomycotina</taxon>
        <taxon>Exobasidiomycetes</taxon>
        <taxon>Tilletiales</taxon>
        <taxon>Tilletiaceae</taxon>
        <taxon>Tilletia</taxon>
    </lineage>
</organism>
<feature type="region of interest" description="Disordered" evidence="9">
    <location>
        <begin position="277"/>
        <end position="324"/>
    </location>
</feature>
<keyword evidence="11" id="KW-1185">Reference proteome</keyword>
<feature type="region of interest" description="Disordered" evidence="9">
    <location>
        <begin position="132"/>
        <end position="212"/>
    </location>
</feature>
<dbReference type="EMBL" id="LWDF02000877">
    <property type="protein sequence ID" value="KAE8241637.1"/>
    <property type="molecule type" value="Genomic_DNA"/>
</dbReference>
<feature type="compositionally biased region" description="Low complexity" evidence="9">
    <location>
        <begin position="965"/>
        <end position="974"/>
    </location>
</feature>
<feature type="compositionally biased region" description="Low complexity" evidence="9">
    <location>
        <begin position="1344"/>
        <end position="1360"/>
    </location>
</feature>
<name>A0A177T7I7_9BASI</name>
<dbReference type="Proteomes" id="UP000077521">
    <property type="component" value="Unassembled WGS sequence"/>
</dbReference>
<feature type="region of interest" description="Disordered" evidence="9">
    <location>
        <begin position="840"/>
        <end position="862"/>
    </location>
</feature>
<feature type="compositionally biased region" description="Basic and acidic residues" evidence="9">
    <location>
        <begin position="1066"/>
        <end position="1084"/>
    </location>
</feature>
<feature type="compositionally biased region" description="Acidic residues" evidence="9">
    <location>
        <begin position="772"/>
        <end position="787"/>
    </location>
</feature>
<dbReference type="GO" id="GO:0032259">
    <property type="term" value="P:methylation"/>
    <property type="evidence" value="ECO:0007669"/>
    <property type="project" value="UniProtKB-KW"/>
</dbReference>
<evidence type="ECO:0000313" key="11">
    <source>
        <dbReference type="Proteomes" id="UP000077521"/>
    </source>
</evidence>
<evidence type="ECO:0000256" key="6">
    <source>
        <dbReference type="ARBA" id="ARBA00022691"/>
    </source>
</evidence>
<keyword evidence="5" id="KW-0808">Transferase</keyword>
<evidence type="ECO:0000313" key="10">
    <source>
        <dbReference type="EMBL" id="KAE8241637.1"/>
    </source>
</evidence>
<keyword evidence="7" id="KW-0156">Chromatin regulator</keyword>
<feature type="compositionally biased region" description="Basic and acidic residues" evidence="9">
    <location>
        <begin position="1190"/>
        <end position="1205"/>
    </location>
</feature>
<feature type="compositionally biased region" description="Polar residues" evidence="9">
    <location>
        <begin position="514"/>
        <end position="530"/>
    </location>
</feature>
<keyword evidence="4" id="KW-0489">Methyltransferase</keyword>
<dbReference type="InterPro" id="IPR039977">
    <property type="entry name" value="Suv4-20/Set9"/>
</dbReference>
<feature type="region of interest" description="Disordered" evidence="9">
    <location>
        <begin position="1302"/>
        <end position="1507"/>
    </location>
</feature>
<evidence type="ECO:0000256" key="3">
    <source>
        <dbReference type="ARBA" id="ARBA00022454"/>
    </source>
</evidence>
<proteinExistence type="predicted"/>
<dbReference type="GO" id="GO:0005634">
    <property type="term" value="C:nucleus"/>
    <property type="evidence" value="ECO:0007669"/>
    <property type="project" value="UniProtKB-SubCell"/>
</dbReference>
<feature type="region of interest" description="Disordered" evidence="9">
    <location>
        <begin position="494"/>
        <end position="590"/>
    </location>
</feature>
<feature type="compositionally biased region" description="Basic residues" evidence="9">
    <location>
        <begin position="921"/>
        <end position="930"/>
    </location>
</feature>
<protein>
    <submittedName>
        <fullName evidence="10">Uncharacterized protein</fullName>
    </submittedName>
</protein>
<feature type="compositionally biased region" description="Polar residues" evidence="9">
    <location>
        <begin position="794"/>
        <end position="807"/>
    </location>
</feature>
<feature type="compositionally biased region" description="Basic residues" evidence="9">
    <location>
        <begin position="1038"/>
        <end position="1049"/>
    </location>
</feature>
<dbReference type="GO" id="GO:0042799">
    <property type="term" value="F:histone H4K20 methyltransferase activity"/>
    <property type="evidence" value="ECO:0007669"/>
    <property type="project" value="TreeGrafter"/>
</dbReference>
<keyword evidence="3" id="KW-0158">Chromosome</keyword>
<dbReference type="Gene3D" id="1.10.10.1700">
    <property type="entry name" value="Histone-lysine N-methyltransferase"/>
    <property type="match status" value="1"/>
</dbReference>
<dbReference type="PANTHER" id="PTHR12977:SF4">
    <property type="entry name" value="HISTONE-LYSINE N-METHYLTRANSFERASE KMT5B"/>
    <property type="match status" value="1"/>
</dbReference>